<dbReference type="GO" id="GO:0003677">
    <property type="term" value="F:DNA binding"/>
    <property type="evidence" value="ECO:0007669"/>
    <property type="project" value="UniProtKB-KW"/>
</dbReference>
<protein>
    <recommendedName>
        <fullName evidence="7">AP2/ERF domain-containing protein</fullName>
    </recommendedName>
</protein>
<keyword evidence="4" id="KW-0804">Transcription</keyword>
<evidence type="ECO:0000256" key="4">
    <source>
        <dbReference type="ARBA" id="ARBA00023163"/>
    </source>
</evidence>
<evidence type="ECO:0000256" key="6">
    <source>
        <dbReference type="SAM" id="MobiDB-lite"/>
    </source>
</evidence>
<dbReference type="GO" id="GO:0005634">
    <property type="term" value="C:nucleus"/>
    <property type="evidence" value="ECO:0007669"/>
    <property type="project" value="UniProtKB-SubCell"/>
</dbReference>
<dbReference type="CDD" id="cd00018">
    <property type="entry name" value="AP2"/>
    <property type="match status" value="1"/>
</dbReference>
<gene>
    <name evidence="8" type="ORF">POTOM_034627</name>
</gene>
<sequence length="521" mass="57671">MQRSPKRPKISEAPSANLFSPPEAPPLRLTQEQELAVMVAALKNVVSGTASKDFSREINSFNMPITTSHPQFGSTSSNGNGFCNSILPPSSDLDTCGVCKIKGCLGCNFFPPNQEDKKDDKKGKRKRVKKNYRGVRQRPWGKWAAEIRDPRKAARVWLGTFNTAEEAARAYDKAAIDFRGPRAKLNFPFPDSGIASFEESKEKQQEISEKISEFETEIGKDNEFLDNIVDEELQEWMTMMMDFGNDGSSNSSDTASAAATIEFKEICTKLLFRVAYRINETKGSAHTSSSVFPLCFELLRKPGLLTRDPRQCKAINSQGYSLIKHLLCQSLTICNICSTTDLGTALEWDTHEATVTGDVELAAAQPVHAEGHADGEIVVDDNVEIADNRDIEFEIDAEEEIGVAIDAAPRQSAQMQRLDFSNDTGSSLRTGAVLGEIVDGQGLDFSKAGEMDLCALQNDDEQHISGSVNLEKQGRIRKPPAWLQDYSMGQEFSDEEPGNTMFSSYGWMKSMFVRIELHGVM</sequence>
<dbReference type="PROSITE" id="PS51032">
    <property type="entry name" value="AP2_ERF"/>
    <property type="match status" value="1"/>
</dbReference>
<evidence type="ECO:0000256" key="5">
    <source>
        <dbReference type="ARBA" id="ARBA00023242"/>
    </source>
</evidence>
<keyword evidence="5" id="KW-0539">Nucleus</keyword>
<dbReference type="FunFam" id="3.30.730.10:FF:000001">
    <property type="entry name" value="Ethylene-responsive transcription factor 2"/>
    <property type="match status" value="1"/>
</dbReference>
<proteinExistence type="predicted"/>
<keyword evidence="3" id="KW-0238">DNA-binding</keyword>
<dbReference type="InterPro" id="IPR001471">
    <property type="entry name" value="AP2/ERF_dom"/>
</dbReference>
<comment type="caution">
    <text evidence="8">The sequence shown here is derived from an EMBL/GenBank/DDBJ whole genome shotgun (WGS) entry which is preliminary data.</text>
</comment>
<dbReference type="PANTHER" id="PTHR31190">
    <property type="entry name" value="DNA-BINDING DOMAIN"/>
    <property type="match status" value="1"/>
</dbReference>
<dbReference type="InterPro" id="IPR044808">
    <property type="entry name" value="ERF_plant"/>
</dbReference>
<evidence type="ECO:0000256" key="3">
    <source>
        <dbReference type="ARBA" id="ARBA00023125"/>
    </source>
</evidence>
<evidence type="ECO:0000259" key="7">
    <source>
        <dbReference type="PROSITE" id="PS51032"/>
    </source>
</evidence>
<dbReference type="Pfam" id="PF00847">
    <property type="entry name" value="AP2"/>
    <property type="match status" value="1"/>
</dbReference>
<organism evidence="8 9">
    <name type="scientific">Populus tomentosa</name>
    <name type="common">Chinese white poplar</name>
    <dbReference type="NCBI Taxonomy" id="118781"/>
    <lineage>
        <taxon>Eukaryota</taxon>
        <taxon>Viridiplantae</taxon>
        <taxon>Streptophyta</taxon>
        <taxon>Embryophyta</taxon>
        <taxon>Tracheophyta</taxon>
        <taxon>Spermatophyta</taxon>
        <taxon>Magnoliopsida</taxon>
        <taxon>eudicotyledons</taxon>
        <taxon>Gunneridae</taxon>
        <taxon>Pentapetalae</taxon>
        <taxon>rosids</taxon>
        <taxon>fabids</taxon>
        <taxon>Malpighiales</taxon>
        <taxon>Salicaceae</taxon>
        <taxon>Saliceae</taxon>
        <taxon>Populus</taxon>
    </lineage>
</organism>
<keyword evidence="9" id="KW-1185">Reference proteome</keyword>
<dbReference type="EMBL" id="JAAWWB010000018">
    <property type="protein sequence ID" value="KAG6761409.1"/>
    <property type="molecule type" value="Genomic_DNA"/>
</dbReference>
<feature type="region of interest" description="Disordered" evidence="6">
    <location>
        <begin position="1"/>
        <end position="25"/>
    </location>
</feature>
<feature type="domain" description="AP2/ERF" evidence="7">
    <location>
        <begin position="131"/>
        <end position="188"/>
    </location>
</feature>
<name>A0A8X8CPC6_POPTO</name>
<dbReference type="PANTHER" id="PTHR31190:SF181">
    <property type="entry name" value="OS02G0764700 PROTEIN"/>
    <property type="match status" value="1"/>
</dbReference>
<reference evidence="8" key="1">
    <citation type="journal article" date="2020" name="bioRxiv">
        <title>Hybrid origin of Populus tomentosa Carr. identified through genome sequencing and phylogenomic analysis.</title>
        <authorList>
            <person name="An X."/>
            <person name="Gao K."/>
            <person name="Chen Z."/>
            <person name="Li J."/>
            <person name="Yang X."/>
            <person name="Yang X."/>
            <person name="Zhou J."/>
            <person name="Guo T."/>
            <person name="Zhao T."/>
            <person name="Huang S."/>
            <person name="Miao D."/>
            <person name="Khan W.U."/>
            <person name="Rao P."/>
            <person name="Ye M."/>
            <person name="Lei B."/>
            <person name="Liao W."/>
            <person name="Wang J."/>
            <person name="Ji L."/>
            <person name="Li Y."/>
            <person name="Guo B."/>
            <person name="Mustafa N.S."/>
            <person name="Li S."/>
            <person name="Yun Q."/>
            <person name="Keller S.R."/>
            <person name="Mao J."/>
            <person name="Zhang R."/>
            <person name="Strauss S.H."/>
        </authorList>
    </citation>
    <scope>NUCLEOTIDE SEQUENCE</scope>
    <source>
        <strain evidence="8">GM15</strain>
        <tissue evidence="8">Leaf</tissue>
    </source>
</reference>
<dbReference type="GO" id="GO:0009873">
    <property type="term" value="P:ethylene-activated signaling pathway"/>
    <property type="evidence" value="ECO:0007669"/>
    <property type="project" value="InterPro"/>
</dbReference>
<dbReference type="AlphaFoldDB" id="A0A8X8CPC6"/>
<comment type="subcellular location">
    <subcellularLocation>
        <location evidence="1">Nucleus</location>
    </subcellularLocation>
</comment>
<accession>A0A8X8CPC6</accession>
<evidence type="ECO:0000256" key="1">
    <source>
        <dbReference type="ARBA" id="ARBA00004123"/>
    </source>
</evidence>
<dbReference type="OrthoDB" id="642765at2759"/>
<evidence type="ECO:0000256" key="2">
    <source>
        <dbReference type="ARBA" id="ARBA00023015"/>
    </source>
</evidence>
<dbReference type="Proteomes" id="UP000886885">
    <property type="component" value="Chromosome 9D"/>
</dbReference>
<dbReference type="SMART" id="SM00380">
    <property type="entry name" value="AP2"/>
    <property type="match status" value="1"/>
</dbReference>
<keyword evidence="2" id="KW-0805">Transcription regulation</keyword>
<evidence type="ECO:0000313" key="9">
    <source>
        <dbReference type="Proteomes" id="UP000886885"/>
    </source>
</evidence>
<evidence type="ECO:0000313" key="8">
    <source>
        <dbReference type="EMBL" id="KAG6761409.1"/>
    </source>
</evidence>
<dbReference type="GO" id="GO:0003700">
    <property type="term" value="F:DNA-binding transcription factor activity"/>
    <property type="evidence" value="ECO:0007669"/>
    <property type="project" value="InterPro"/>
</dbReference>